<proteinExistence type="predicted"/>
<dbReference type="Proteomes" id="UP000663760">
    <property type="component" value="Chromosome 1"/>
</dbReference>
<dbReference type="PANTHER" id="PTHR44137:SF13">
    <property type="entry name" value="CHAPERONE DNAJ-DOMAIN SUPERFAMILY PROTEIN"/>
    <property type="match status" value="1"/>
</dbReference>
<dbReference type="PANTHER" id="PTHR44137">
    <property type="entry name" value="BNAC03G44070D PROTEIN"/>
    <property type="match status" value="1"/>
</dbReference>
<dbReference type="SMART" id="SM00271">
    <property type="entry name" value="DnaJ"/>
    <property type="match status" value="1"/>
</dbReference>
<keyword evidence="3" id="KW-1185">Reference proteome</keyword>
<dbReference type="EMBL" id="LR746264">
    <property type="protein sequence ID" value="CAA7388898.1"/>
    <property type="molecule type" value="Genomic_DNA"/>
</dbReference>
<dbReference type="PROSITE" id="PS51257">
    <property type="entry name" value="PROKAR_LIPOPROTEIN"/>
    <property type="match status" value="1"/>
</dbReference>
<dbReference type="PROSITE" id="PS00636">
    <property type="entry name" value="DNAJ_1"/>
    <property type="match status" value="1"/>
</dbReference>
<dbReference type="AlphaFoldDB" id="A0A7I8JY86"/>
<dbReference type="PRINTS" id="PR00625">
    <property type="entry name" value="JDOMAIN"/>
</dbReference>
<accession>A0A7I8JY86</accession>
<evidence type="ECO:0000313" key="3">
    <source>
        <dbReference type="Proteomes" id="UP000663760"/>
    </source>
</evidence>
<organism evidence="2 3">
    <name type="scientific">Spirodela intermedia</name>
    <name type="common">Intermediate duckweed</name>
    <dbReference type="NCBI Taxonomy" id="51605"/>
    <lineage>
        <taxon>Eukaryota</taxon>
        <taxon>Viridiplantae</taxon>
        <taxon>Streptophyta</taxon>
        <taxon>Embryophyta</taxon>
        <taxon>Tracheophyta</taxon>
        <taxon>Spermatophyta</taxon>
        <taxon>Magnoliopsida</taxon>
        <taxon>Liliopsida</taxon>
        <taxon>Araceae</taxon>
        <taxon>Lemnoideae</taxon>
        <taxon>Spirodela</taxon>
    </lineage>
</organism>
<gene>
    <name evidence="2" type="ORF">SI8410_01001051</name>
</gene>
<sequence>MADPRAKLVEEICSASSATAACAHRRRNGRKPGFVDWYLVLQLEETAGADIVRRRYRHLALQLHPDKNDHPQAETAFKIVFEAYACLSDEGRRRAFDSDRRRNACRWCNGKLRRPSSDGAGEERTRRALQAMREEVMQRLRDDTMVIEHCLRARRLVREESPVFDPTDRLLFPEYRRRRHRTPPDAWFLRPQRFPSCYQSRRAGCETPLYEFASASSTEHPSSRF</sequence>
<dbReference type="CDD" id="cd06257">
    <property type="entry name" value="DnaJ"/>
    <property type="match status" value="1"/>
</dbReference>
<protein>
    <recommendedName>
        <fullName evidence="1">J domain-containing protein</fullName>
    </recommendedName>
</protein>
<dbReference type="InterPro" id="IPR036869">
    <property type="entry name" value="J_dom_sf"/>
</dbReference>
<dbReference type="InterPro" id="IPR018253">
    <property type="entry name" value="DnaJ_domain_CS"/>
</dbReference>
<dbReference type="Pfam" id="PF00226">
    <property type="entry name" value="DnaJ"/>
    <property type="match status" value="1"/>
</dbReference>
<dbReference type="InterPro" id="IPR001623">
    <property type="entry name" value="DnaJ_domain"/>
</dbReference>
<feature type="domain" description="J" evidence="1">
    <location>
        <begin position="36"/>
        <end position="100"/>
    </location>
</feature>
<dbReference type="PROSITE" id="PS50076">
    <property type="entry name" value="DNAJ_2"/>
    <property type="match status" value="1"/>
</dbReference>
<evidence type="ECO:0000313" key="2">
    <source>
        <dbReference type="EMBL" id="CAA7388898.1"/>
    </source>
</evidence>
<dbReference type="SUPFAM" id="SSF46565">
    <property type="entry name" value="Chaperone J-domain"/>
    <property type="match status" value="1"/>
</dbReference>
<dbReference type="Gene3D" id="1.10.287.110">
    <property type="entry name" value="DnaJ domain"/>
    <property type="match status" value="1"/>
</dbReference>
<dbReference type="OrthoDB" id="10250354at2759"/>
<reference evidence="2" key="1">
    <citation type="submission" date="2020-02" db="EMBL/GenBank/DDBJ databases">
        <authorList>
            <person name="Scholz U."/>
            <person name="Mascher M."/>
            <person name="Fiebig A."/>
        </authorList>
    </citation>
    <scope>NUCLEOTIDE SEQUENCE</scope>
</reference>
<dbReference type="GO" id="GO:0005783">
    <property type="term" value="C:endoplasmic reticulum"/>
    <property type="evidence" value="ECO:0007669"/>
    <property type="project" value="UniProtKB-ARBA"/>
</dbReference>
<evidence type="ECO:0000259" key="1">
    <source>
        <dbReference type="PROSITE" id="PS50076"/>
    </source>
</evidence>
<name>A0A7I8JY86_SPIIN</name>